<dbReference type="Gene3D" id="1.20.140.10">
    <property type="entry name" value="Butyryl-CoA Dehydrogenase, subunit A, domain 3"/>
    <property type="match status" value="2"/>
</dbReference>
<organism evidence="9 10">
    <name type="scientific">Noviherbaspirillum saxi</name>
    <dbReference type="NCBI Taxonomy" id="2320863"/>
    <lineage>
        <taxon>Bacteria</taxon>
        <taxon>Pseudomonadati</taxon>
        <taxon>Pseudomonadota</taxon>
        <taxon>Betaproteobacteria</taxon>
        <taxon>Burkholderiales</taxon>
        <taxon>Oxalobacteraceae</taxon>
        <taxon>Noviherbaspirillum</taxon>
    </lineage>
</organism>
<dbReference type="InterPro" id="IPR052161">
    <property type="entry name" value="Mycobact_Acyl-CoA_DH"/>
</dbReference>
<dbReference type="GO" id="GO:0016627">
    <property type="term" value="F:oxidoreductase activity, acting on the CH-CH group of donors"/>
    <property type="evidence" value="ECO:0007669"/>
    <property type="project" value="InterPro"/>
</dbReference>
<evidence type="ECO:0000256" key="4">
    <source>
        <dbReference type="ARBA" id="ARBA00022827"/>
    </source>
</evidence>
<evidence type="ECO:0000259" key="7">
    <source>
        <dbReference type="Pfam" id="PF02770"/>
    </source>
</evidence>
<evidence type="ECO:0000313" key="10">
    <source>
        <dbReference type="Proteomes" id="UP000265955"/>
    </source>
</evidence>
<accession>A0A3A3FMP0</accession>
<dbReference type="PANTHER" id="PTHR43292:SF3">
    <property type="entry name" value="ACYL-COA DEHYDROGENASE FADE29"/>
    <property type="match status" value="1"/>
</dbReference>
<dbReference type="OrthoDB" id="9770681at2"/>
<evidence type="ECO:0000256" key="5">
    <source>
        <dbReference type="ARBA" id="ARBA00023002"/>
    </source>
</evidence>
<evidence type="ECO:0000259" key="6">
    <source>
        <dbReference type="Pfam" id="PF00441"/>
    </source>
</evidence>
<dbReference type="Pfam" id="PF02771">
    <property type="entry name" value="Acyl-CoA_dh_N"/>
    <property type="match status" value="2"/>
</dbReference>
<evidence type="ECO:0000256" key="3">
    <source>
        <dbReference type="ARBA" id="ARBA00022630"/>
    </source>
</evidence>
<dbReference type="Pfam" id="PF02770">
    <property type="entry name" value="Acyl-CoA_dh_M"/>
    <property type="match status" value="1"/>
</dbReference>
<dbReference type="InterPro" id="IPR009075">
    <property type="entry name" value="AcylCo_DH/oxidase_C"/>
</dbReference>
<protein>
    <submittedName>
        <fullName evidence="9">Acyl-CoA dehydrogenase</fullName>
    </submittedName>
</protein>
<sequence>MDFTLNADQQMIRTAAEEFLSEQSDSAAVRRVLAENDGHDASLWRAMREEMGWCGVAIPEALGGMGLGQVERALLMEQMGRRLACVPYLASACLAVDALLHVAVPQAQQRYLPQLADGTLCAALALSVPLGWQPSACKISALRDGDTYVLNGSAQQVLGAAEADLLLVPARLVDQPETFGLFAVDAAAAGLQVAALPTLDATRRIACVELRQVRVAADQRIDAAGWSEELHEGLRRTGDLAALALAAEQIGSAQQCLDLTLAYVTERTQFGRPVASFQAVKHRCAQMMVALEAARSTVYGAAHAAAEKLNTDGLALDVACAKAAANQALFFCAQEAIQLHGGVGFTWEYDPQLYFKRAQAARTWFGDDDECHARIAAHLCDAADEPRELSEKRDDTDGDTAFRNDIARWMAERLQGEFAPLRHRGGPGDEDAFPQQRKAWERVLADGGWTCVGWPKEHGGRALSIAQQVIFHEEYARAGGPGRMGHIGEGLIGPTLIAYGTEDQKRRFLPSIRDGSTFWCQGYSEPNAGSDLANVQTRAEQDAASGDWIVNGQKVWTSLAHESDWIFVLARCDAGSRGNRGLIFLLMPLAQPGVEIRPIRQISGSAEFNEVFFDGARAKAVDVVGQPGDGWKIAMALLGFERGLSTLGQQMHFRHELDMVIAAARVNGALRNPAIKRRLAQAWAGLRTMRYNALRMLSGDSDGQLRGESLIYKYYWSNWHRMLGELAMDVLGADGNLLGADDARRARLQGLFLFSRADTIYAGTNEIQLNIIAERGLGMPKEARGQA</sequence>
<feature type="domain" description="Acyl-CoA dehydrogenase/oxidase N-terminal" evidence="8">
    <location>
        <begin position="400"/>
        <end position="515"/>
    </location>
</feature>
<keyword evidence="4" id="KW-0274">FAD</keyword>
<comment type="cofactor">
    <cofactor evidence="1">
        <name>FAD</name>
        <dbReference type="ChEBI" id="CHEBI:57692"/>
    </cofactor>
</comment>
<dbReference type="InterPro" id="IPR009100">
    <property type="entry name" value="AcylCoA_DH/oxidase_NM_dom_sf"/>
</dbReference>
<dbReference type="InterPro" id="IPR046373">
    <property type="entry name" value="Acyl-CoA_Oxase/DH_mid-dom_sf"/>
</dbReference>
<reference evidence="10" key="1">
    <citation type="submission" date="2018-09" db="EMBL/GenBank/DDBJ databases">
        <authorList>
            <person name="Zhu H."/>
        </authorList>
    </citation>
    <scope>NUCLEOTIDE SEQUENCE [LARGE SCALE GENOMIC DNA]</scope>
    <source>
        <strain evidence="10">K1R23-30</strain>
    </source>
</reference>
<keyword evidence="3" id="KW-0285">Flavoprotein</keyword>
<keyword evidence="10" id="KW-1185">Reference proteome</keyword>
<dbReference type="Proteomes" id="UP000265955">
    <property type="component" value="Unassembled WGS sequence"/>
</dbReference>
<dbReference type="SUPFAM" id="SSF47203">
    <property type="entry name" value="Acyl-CoA dehydrogenase C-terminal domain-like"/>
    <property type="match status" value="2"/>
</dbReference>
<dbReference type="InterPro" id="IPR006091">
    <property type="entry name" value="Acyl-CoA_Oxase/DH_mid-dom"/>
</dbReference>
<dbReference type="GO" id="GO:0050660">
    <property type="term" value="F:flavin adenine dinucleotide binding"/>
    <property type="evidence" value="ECO:0007669"/>
    <property type="project" value="InterPro"/>
</dbReference>
<dbReference type="AlphaFoldDB" id="A0A3A3FMP0"/>
<evidence type="ECO:0000313" key="9">
    <source>
        <dbReference type="EMBL" id="RJF92605.1"/>
    </source>
</evidence>
<gene>
    <name evidence="9" type="ORF">D3871_28875</name>
</gene>
<name>A0A3A3FMP0_9BURK</name>
<dbReference type="InterPro" id="IPR036250">
    <property type="entry name" value="AcylCo_DH-like_C"/>
</dbReference>
<dbReference type="Gene3D" id="2.40.110.10">
    <property type="entry name" value="Butyryl-CoA Dehydrogenase, subunit A, domain 2"/>
    <property type="match status" value="2"/>
</dbReference>
<feature type="domain" description="Acyl-CoA dehydrogenase/oxidase C-terminal" evidence="6">
    <location>
        <begin position="628"/>
        <end position="776"/>
    </location>
</feature>
<comment type="caution">
    <text evidence="9">The sequence shown here is derived from an EMBL/GenBank/DDBJ whole genome shotgun (WGS) entry which is preliminary data.</text>
</comment>
<feature type="domain" description="Acyl-CoA dehydrogenase/oxidase C-terminal" evidence="6">
    <location>
        <begin position="242"/>
        <end position="377"/>
    </location>
</feature>
<keyword evidence="5" id="KW-0560">Oxidoreductase</keyword>
<dbReference type="SUPFAM" id="SSF56645">
    <property type="entry name" value="Acyl-CoA dehydrogenase NM domain-like"/>
    <property type="match status" value="2"/>
</dbReference>
<dbReference type="InterPro" id="IPR013786">
    <property type="entry name" value="AcylCoA_DH/ox_N"/>
</dbReference>
<dbReference type="PANTHER" id="PTHR43292">
    <property type="entry name" value="ACYL-COA DEHYDROGENASE"/>
    <property type="match status" value="1"/>
</dbReference>
<dbReference type="EMBL" id="QYUO01000003">
    <property type="protein sequence ID" value="RJF92605.1"/>
    <property type="molecule type" value="Genomic_DNA"/>
</dbReference>
<dbReference type="Gene3D" id="1.10.540.10">
    <property type="entry name" value="Acyl-CoA dehydrogenase/oxidase, N-terminal domain"/>
    <property type="match status" value="2"/>
</dbReference>
<feature type="domain" description="Acyl-CoA dehydrogenase/oxidase N-terminal" evidence="8">
    <location>
        <begin position="7"/>
        <end position="118"/>
    </location>
</feature>
<evidence type="ECO:0000256" key="2">
    <source>
        <dbReference type="ARBA" id="ARBA00009347"/>
    </source>
</evidence>
<dbReference type="InterPro" id="IPR037069">
    <property type="entry name" value="AcylCoA_DH/ox_N_sf"/>
</dbReference>
<dbReference type="GO" id="GO:0005886">
    <property type="term" value="C:plasma membrane"/>
    <property type="evidence" value="ECO:0007669"/>
    <property type="project" value="TreeGrafter"/>
</dbReference>
<dbReference type="Pfam" id="PF00441">
    <property type="entry name" value="Acyl-CoA_dh_1"/>
    <property type="match status" value="2"/>
</dbReference>
<proteinExistence type="inferred from homology"/>
<comment type="similarity">
    <text evidence="2">Belongs to the acyl-CoA dehydrogenase family.</text>
</comment>
<feature type="domain" description="Acyl-CoA oxidase/dehydrogenase middle" evidence="7">
    <location>
        <begin position="520"/>
        <end position="614"/>
    </location>
</feature>
<evidence type="ECO:0000256" key="1">
    <source>
        <dbReference type="ARBA" id="ARBA00001974"/>
    </source>
</evidence>
<evidence type="ECO:0000259" key="8">
    <source>
        <dbReference type="Pfam" id="PF02771"/>
    </source>
</evidence>